<dbReference type="InterPro" id="IPR020899">
    <property type="entry name" value="Arg_repress_C"/>
</dbReference>
<dbReference type="InterPro" id="IPR036390">
    <property type="entry name" value="WH_DNA-bd_sf"/>
</dbReference>
<feature type="domain" description="Arginine repressor C-terminal" evidence="10">
    <location>
        <begin position="81"/>
        <end position="145"/>
    </location>
</feature>
<comment type="caution">
    <text evidence="11">The sequence shown here is derived from an EMBL/GenBank/DDBJ whole genome shotgun (WGS) entry which is preliminary data.</text>
</comment>
<comment type="function">
    <text evidence="7">Regulates arginine biosynthesis genes.</text>
</comment>
<feature type="domain" description="Arginine repressor DNA-binding" evidence="9">
    <location>
        <begin position="2"/>
        <end position="67"/>
    </location>
</feature>
<gene>
    <name evidence="7" type="primary">argR</name>
    <name evidence="11" type="ORF">FYJ33_01140</name>
</gene>
<evidence type="ECO:0000256" key="2">
    <source>
        <dbReference type="ARBA" id="ARBA00008316"/>
    </source>
</evidence>
<keyword evidence="3 7" id="KW-0963">Cytoplasm</keyword>
<reference evidence="11 12" key="1">
    <citation type="submission" date="2019-08" db="EMBL/GenBank/DDBJ databases">
        <title>In-depth cultivation of the pig gut microbiome towards novel bacterial diversity and tailored functional studies.</title>
        <authorList>
            <person name="Wylensek D."/>
            <person name="Hitch T.C.A."/>
            <person name="Clavel T."/>
        </authorList>
    </citation>
    <scope>NUCLEOTIDE SEQUENCE [LARGE SCALE GENOMIC DNA]</scope>
    <source>
        <strain evidence="11 12">WCA-383-APC-5B</strain>
    </source>
</reference>
<dbReference type="NCBIfam" id="NF001680">
    <property type="entry name" value="PRK00441.1"/>
    <property type="match status" value="1"/>
</dbReference>
<evidence type="ECO:0000256" key="4">
    <source>
        <dbReference type="ARBA" id="ARBA00023015"/>
    </source>
</evidence>
<keyword evidence="12" id="KW-1185">Reference proteome</keyword>
<dbReference type="GO" id="GO:0003700">
    <property type="term" value="F:DNA-binding transcription factor activity"/>
    <property type="evidence" value="ECO:0007669"/>
    <property type="project" value="UniProtKB-UniRule"/>
</dbReference>
<comment type="pathway">
    <text evidence="7">Amino-acid biosynthesis; L-arginine biosynthesis [regulation].</text>
</comment>
<dbReference type="PANTHER" id="PTHR34471">
    <property type="entry name" value="ARGININE REPRESSOR"/>
    <property type="match status" value="1"/>
</dbReference>
<dbReference type="InterPro" id="IPR036388">
    <property type="entry name" value="WH-like_DNA-bd_sf"/>
</dbReference>
<dbReference type="EMBL" id="VULX01000001">
    <property type="protein sequence ID" value="MSR90051.1"/>
    <property type="molecule type" value="Genomic_DNA"/>
</dbReference>
<evidence type="ECO:0000256" key="7">
    <source>
        <dbReference type="HAMAP-Rule" id="MF_00173"/>
    </source>
</evidence>
<dbReference type="NCBIfam" id="TIGR01529">
    <property type="entry name" value="argR_whole"/>
    <property type="match status" value="1"/>
</dbReference>
<dbReference type="Pfam" id="PF01316">
    <property type="entry name" value="Arg_repressor"/>
    <property type="match status" value="1"/>
</dbReference>
<dbReference type="GO" id="GO:0006526">
    <property type="term" value="P:L-arginine biosynthetic process"/>
    <property type="evidence" value="ECO:0007669"/>
    <property type="project" value="UniProtKB-UniPathway"/>
</dbReference>
<dbReference type="InterPro" id="IPR036251">
    <property type="entry name" value="Arg_repress_C_sf"/>
</dbReference>
<dbReference type="SUPFAM" id="SSF55252">
    <property type="entry name" value="C-terminal domain of arginine repressor"/>
    <property type="match status" value="1"/>
</dbReference>
<dbReference type="InterPro" id="IPR001669">
    <property type="entry name" value="Arg_repress"/>
</dbReference>
<dbReference type="Gene3D" id="3.30.1360.40">
    <property type="match status" value="1"/>
</dbReference>
<keyword evidence="7" id="KW-0055">Arginine biosynthesis</keyword>
<keyword evidence="7" id="KW-0028">Amino-acid biosynthesis</keyword>
<evidence type="ECO:0000259" key="10">
    <source>
        <dbReference type="Pfam" id="PF02863"/>
    </source>
</evidence>
<dbReference type="GO" id="GO:0005737">
    <property type="term" value="C:cytoplasm"/>
    <property type="evidence" value="ECO:0007669"/>
    <property type="project" value="UniProtKB-SubCell"/>
</dbReference>
<dbReference type="GO" id="GO:1900079">
    <property type="term" value="P:regulation of arginine biosynthetic process"/>
    <property type="evidence" value="ECO:0007669"/>
    <property type="project" value="UniProtKB-UniRule"/>
</dbReference>
<comment type="subcellular location">
    <subcellularLocation>
        <location evidence="1 7">Cytoplasm</location>
    </subcellularLocation>
</comment>
<dbReference type="PANTHER" id="PTHR34471:SF1">
    <property type="entry name" value="ARGININE REPRESSOR"/>
    <property type="match status" value="1"/>
</dbReference>
<dbReference type="Proteomes" id="UP000460287">
    <property type="component" value="Unassembled WGS sequence"/>
</dbReference>
<dbReference type="AlphaFoldDB" id="A0A7X2MVV3"/>
<accession>A0A7X2MVV3</accession>
<dbReference type="GO" id="GO:0034618">
    <property type="term" value="F:arginine binding"/>
    <property type="evidence" value="ECO:0007669"/>
    <property type="project" value="InterPro"/>
</dbReference>
<sequence length="149" mass="16639">MREKRQDAILEIIKEKSIETQEELVQNLKDRGFDVTQATISRDIKNLKLTKVLDDKGKYKYAVISNQGNKVENKMNQILFNTLLDVERVDKFVVVKTLSGSGSAAGEAIDTLNFTNVAGTIAGDNTIFILSRTDEDAQKIVDSLKVFLS</sequence>
<dbReference type="Gene3D" id="1.10.10.10">
    <property type="entry name" value="Winged helix-like DNA-binding domain superfamily/Winged helix DNA-binding domain"/>
    <property type="match status" value="1"/>
</dbReference>
<dbReference type="InterPro" id="IPR020900">
    <property type="entry name" value="Arg_repress_DNA-bd"/>
</dbReference>
<protein>
    <recommendedName>
        <fullName evidence="7 8">Arginine repressor</fullName>
    </recommendedName>
</protein>
<evidence type="ECO:0000256" key="5">
    <source>
        <dbReference type="ARBA" id="ARBA00023125"/>
    </source>
</evidence>
<keyword evidence="5 7" id="KW-0238">DNA-binding</keyword>
<evidence type="ECO:0000259" key="9">
    <source>
        <dbReference type="Pfam" id="PF01316"/>
    </source>
</evidence>
<dbReference type="RefSeq" id="WP_154529927.1">
    <property type="nucleotide sequence ID" value="NZ_JAQXTV010000216.1"/>
</dbReference>
<evidence type="ECO:0000256" key="3">
    <source>
        <dbReference type="ARBA" id="ARBA00022490"/>
    </source>
</evidence>
<dbReference type="UniPathway" id="UPA00068"/>
<name>A0A7X2MVV3_9CLOT</name>
<dbReference type="PRINTS" id="PR01467">
    <property type="entry name" value="ARGREPRESSOR"/>
</dbReference>
<dbReference type="GO" id="GO:0003677">
    <property type="term" value="F:DNA binding"/>
    <property type="evidence" value="ECO:0007669"/>
    <property type="project" value="UniProtKB-KW"/>
</dbReference>
<evidence type="ECO:0000256" key="6">
    <source>
        <dbReference type="ARBA" id="ARBA00023163"/>
    </source>
</evidence>
<dbReference type="Pfam" id="PF02863">
    <property type="entry name" value="Arg_repressor_C"/>
    <property type="match status" value="1"/>
</dbReference>
<keyword evidence="4 7" id="KW-0805">Transcription regulation</keyword>
<keyword evidence="6 7" id="KW-0804">Transcription</keyword>
<dbReference type="HAMAP" id="MF_00173">
    <property type="entry name" value="Arg_repressor"/>
    <property type="match status" value="1"/>
</dbReference>
<dbReference type="SUPFAM" id="SSF46785">
    <property type="entry name" value="Winged helix' DNA-binding domain"/>
    <property type="match status" value="1"/>
</dbReference>
<keyword evidence="7" id="KW-0678">Repressor</keyword>
<evidence type="ECO:0000256" key="8">
    <source>
        <dbReference type="NCBIfam" id="TIGR01529"/>
    </source>
</evidence>
<evidence type="ECO:0000313" key="12">
    <source>
        <dbReference type="Proteomes" id="UP000460287"/>
    </source>
</evidence>
<comment type="similarity">
    <text evidence="2 7">Belongs to the ArgR family.</text>
</comment>
<organism evidence="11 12">
    <name type="scientific">Inconstantimicrobium porci</name>
    <dbReference type="NCBI Taxonomy" id="2652291"/>
    <lineage>
        <taxon>Bacteria</taxon>
        <taxon>Bacillati</taxon>
        <taxon>Bacillota</taxon>
        <taxon>Clostridia</taxon>
        <taxon>Eubacteriales</taxon>
        <taxon>Clostridiaceae</taxon>
        <taxon>Inconstantimicrobium</taxon>
    </lineage>
</organism>
<dbReference type="GO" id="GO:0051259">
    <property type="term" value="P:protein complex oligomerization"/>
    <property type="evidence" value="ECO:0007669"/>
    <property type="project" value="InterPro"/>
</dbReference>
<evidence type="ECO:0000256" key="1">
    <source>
        <dbReference type="ARBA" id="ARBA00004496"/>
    </source>
</evidence>
<proteinExistence type="inferred from homology"/>
<evidence type="ECO:0000313" key="11">
    <source>
        <dbReference type="EMBL" id="MSR90051.1"/>
    </source>
</evidence>